<dbReference type="EMBL" id="QGKW02001911">
    <property type="protein sequence ID" value="KAF2566110.1"/>
    <property type="molecule type" value="Genomic_DNA"/>
</dbReference>
<dbReference type="Proteomes" id="UP000712281">
    <property type="component" value="Unassembled WGS sequence"/>
</dbReference>
<dbReference type="AlphaFoldDB" id="A0A8S9HWW1"/>
<evidence type="ECO:0000256" key="1">
    <source>
        <dbReference type="SAM" id="MobiDB-lite"/>
    </source>
</evidence>
<sequence length="79" mass="9215">MSQRRKRERFAPESDVERSEVVRSAVIKEYREKRHCSFFTSSFSVHRREWNDMLEGIPPKPPAPADKPAVLSADHEGDF</sequence>
<accession>A0A8S9HWW1</accession>
<dbReference type="EMBL" id="QGKY02001250">
    <property type="protein sequence ID" value="KAF2561302.1"/>
    <property type="molecule type" value="Genomic_DNA"/>
</dbReference>
<reference evidence="2" key="1">
    <citation type="submission" date="2019-12" db="EMBL/GenBank/DDBJ databases">
        <title>Genome sequencing and annotation of Brassica cretica.</title>
        <authorList>
            <person name="Studholme D.J."/>
            <person name="Sarris P.F."/>
        </authorList>
    </citation>
    <scope>NUCLEOTIDE SEQUENCE</scope>
    <source>
        <strain evidence="3">PFS-001/15</strain>
        <strain evidence="2">PFS-102/07</strain>
        <tissue evidence="2">Leaf</tissue>
    </source>
</reference>
<proteinExistence type="predicted"/>
<organism evidence="2">
    <name type="scientific">Brassica cretica</name>
    <name type="common">Mustard</name>
    <dbReference type="NCBI Taxonomy" id="69181"/>
    <lineage>
        <taxon>Eukaryota</taxon>
        <taxon>Viridiplantae</taxon>
        <taxon>Streptophyta</taxon>
        <taxon>Embryophyta</taxon>
        <taxon>Tracheophyta</taxon>
        <taxon>Spermatophyta</taxon>
        <taxon>Magnoliopsida</taxon>
        <taxon>eudicotyledons</taxon>
        <taxon>Gunneridae</taxon>
        <taxon>Pentapetalae</taxon>
        <taxon>rosids</taxon>
        <taxon>malvids</taxon>
        <taxon>Brassicales</taxon>
        <taxon>Brassicaceae</taxon>
        <taxon>Brassiceae</taxon>
        <taxon>Brassica</taxon>
    </lineage>
</organism>
<gene>
    <name evidence="3" type="ORF">F2Q68_00026102</name>
    <name evidence="2" type="ORF">F2Q70_00017958</name>
</gene>
<feature type="region of interest" description="Disordered" evidence="1">
    <location>
        <begin position="54"/>
        <end position="79"/>
    </location>
</feature>
<protein>
    <submittedName>
        <fullName evidence="2">Uncharacterized protein</fullName>
    </submittedName>
</protein>
<name>A0A8S9HWW1_BRACR</name>
<evidence type="ECO:0000313" key="2">
    <source>
        <dbReference type="EMBL" id="KAF2561302.1"/>
    </source>
</evidence>
<evidence type="ECO:0000313" key="3">
    <source>
        <dbReference type="EMBL" id="KAF2566110.1"/>
    </source>
</evidence>
<comment type="caution">
    <text evidence="2">The sequence shown here is derived from an EMBL/GenBank/DDBJ whole genome shotgun (WGS) entry which is preliminary data.</text>
</comment>